<dbReference type="EMBL" id="CAJNOK010000726">
    <property type="protein sequence ID" value="CAF0771561.1"/>
    <property type="molecule type" value="Genomic_DNA"/>
</dbReference>
<evidence type="ECO:0000313" key="3">
    <source>
        <dbReference type="EMBL" id="CAF3552422.1"/>
    </source>
</evidence>
<dbReference type="Proteomes" id="UP000677228">
    <property type="component" value="Unassembled WGS sequence"/>
</dbReference>
<proteinExistence type="predicted"/>
<protein>
    <submittedName>
        <fullName evidence="3">Uncharacterized protein</fullName>
    </submittedName>
</protein>
<gene>
    <name evidence="2" type="ORF">OVA965_LOCUS3112</name>
    <name evidence="3" type="ORF">TMI583_LOCUS3111</name>
</gene>
<sequence>MQRVRERLEINPNTPQFGSNENDLYTFERGFCQSTGSERRSPTSSINLSADQTRQMISNHSFMKVEKVLFTEKNNLSVKEYIDPLIQLHTSSDRVSNLRILDRSSSEIANLPVSSCKWISEQSGTGRDTIETPMGKLIVLYGDLCMAFMKYVRDTFETAVEYSAEHSIDIGKRFIKQLRHILQLDQSDNSTTIIQNMLNEDRQILRNYENKLIPVVYVKQIENNSELLQLLKEYVKYQWGQLQIWFRSFIDQQRNEAPELYDRILIRQAEYGKKYLNDCPYLSLAIQFLYELDENNIDKLNEIWHDLITDGRQAIRRHANYFIPQVLDEQLSSNTSGILLALKDYFRIPLTDILKEIQQADRNNLYSKIFDIMAEDGWRSINKCQSLLPPIKFKVLREQFEKRFSPNYLMNIRSTTSILFVTNPEQATTERLVLRDCVEKSSLRLTDLIQAGELNNE</sequence>
<feature type="compositionally biased region" description="Polar residues" evidence="1">
    <location>
        <begin position="11"/>
        <end position="22"/>
    </location>
</feature>
<feature type="region of interest" description="Disordered" evidence="1">
    <location>
        <begin position="1"/>
        <end position="22"/>
    </location>
</feature>
<organism evidence="3 4">
    <name type="scientific">Didymodactylos carnosus</name>
    <dbReference type="NCBI Taxonomy" id="1234261"/>
    <lineage>
        <taxon>Eukaryota</taxon>
        <taxon>Metazoa</taxon>
        <taxon>Spiralia</taxon>
        <taxon>Gnathifera</taxon>
        <taxon>Rotifera</taxon>
        <taxon>Eurotatoria</taxon>
        <taxon>Bdelloidea</taxon>
        <taxon>Philodinida</taxon>
        <taxon>Philodinidae</taxon>
        <taxon>Didymodactylos</taxon>
    </lineage>
</organism>
<evidence type="ECO:0000313" key="2">
    <source>
        <dbReference type="EMBL" id="CAF0771561.1"/>
    </source>
</evidence>
<evidence type="ECO:0000313" key="4">
    <source>
        <dbReference type="Proteomes" id="UP000682733"/>
    </source>
</evidence>
<dbReference type="EMBL" id="CAJOBA010000726">
    <property type="protein sequence ID" value="CAF3552422.1"/>
    <property type="molecule type" value="Genomic_DNA"/>
</dbReference>
<accession>A0A8S2GRH8</accession>
<name>A0A8S2GRH8_9BILA</name>
<dbReference type="Proteomes" id="UP000682733">
    <property type="component" value="Unassembled WGS sequence"/>
</dbReference>
<reference evidence="3" key="1">
    <citation type="submission" date="2021-02" db="EMBL/GenBank/DDBJ databases">
        <authorList>
            <person name="Nowell W R."/>
        </authorList>
    </citation>
    <scope>NUCLEOTIDE SEQUENCE</scope>
</reference>
<comment type="caution">
    <text evidence="3">The sequence shown here is derived from an EMBL/GenBank/DDBJ whole genome shotgun (WGS) entry which is preliminary data.</text>
</comment>
<dbReference type="AlphaFoldDB" id="A0A8S2GRH8"/>
<evidence type="ECO:0000256" key="1">
    <source>
        <dbReference type="SAM" id="MobiDB-lite"/>
    </source>
</evidence>